<dbReference type="AlphaFoldDB" id="A0A1F6M9U2"/>
<comment type="caution">
    <text evidence="1">The sequence shown here is derived from an EMBL/GenBank/DDBJ whole genome shotgun (WGS) entry which is preliminary data.</text>
</comment>
<reference evidence="1 2" key="1">
    <citation type="journal article" date="2016" name="Nat. Commun.">
        <title>Thousands of microbial genomes shed light on interconnected biogeochemical processes in an aquifer system.</title>
        <authorList>
            <person name="Anantharaman K."/>
            <person name="Brown C.T."/>
            <person name="Hug L.A."/>
            <person name="Sharon I."/>
            <person name="Castelle C.J."/>
            <person name="Probst A.J."/>
            <person name="Thomas B.C."/>
            <person name="Singh A."/>
            <person name="Wilkins M.J."/>
            <person name="Karaoz U."/>
            <person name="Brodie E.L."/>
            <person name="Williams K.H."/>
            <person name="Hubbard S.S."/>
            <person name="Banfield J.F."/>
        </authorList>
    </citation>
    <scope>NUCLEOTIDE SEQUENCE [LARGE SCALE GENOMIC DNA]</scope>
</reference>
<name>A0A1F6M9U2_9BACT</name>
<accession>A0A1F6M9U2</accession>
<evidence type="ECO:0000313" key="2">
    <source>
        <dbReference type="Proteomes" id="UP000176413"/>
    </source>
</evidence>
<dbReference type="PROSITE" id="PS51257">
    <property type="entry name" value="PROKAR_LIPOPROTEIN"/>
    <property type="match status" value="1"/>
</dbReference>
<dbReference type="EMBL" id="MFQA01000046">
    <property type="protein sequence ID" value="OGH68340.1"/>
    <property type="molecule type" value="Genomic_DNA"/>
</dbReference>
<gene>
    <name evidence="1" type="ORF">A3D53_03535</name>
</gene>
<dbReference type="Proteomes" id="UP000176413">
    <property type="component" value="Unassembled WGS sequence"/>
</dbReference>
<sequence length="168" mass="17988">MRFSSYIILGLAVFVIIVAGAACNRTPSTQIESPISFVENNSDTLATTNTTGEVEDENNQTVAGVTISKAPVTNIGSPSTYAKTVTQFSSSGYRYQFANCSGLPGKFTVKKGVQFMLDNRDAERHTMRLADRSYSIPAYGYALVTINTAGTYQITCDGGGSAQVQVQN</sequence>
<proteinExistence type="predicted"/>
<organism evidence="1 2">
    <name type="scientific">Candidatus Magasanikbacteria bacterium RIFCSPHIGHO2_02_FULL_45_10</name>
    <dbReference type="NCBI Taxonomy" id="1798679"/>
    <lineage>
        <taxon>Bacteria</taxon>
        <taxon>Candidatus Magasanikiibacteriota</taxon>
    </lineage>
</organism>
<protein>
    <submittedName>
        <fullName evidence="1">Uncharacterized protein</fullName>
    </submittedName>
</protein>
<evidence type="ECO:0000313" key="1">
    <source>
        <dbReference type="EMBL" id="OGH68340.1"/>
    </source>
</evidence>